<evidence type="ECO:0008006" key="3">
    <source>
        <dbReference type="Google" id="ProtNLM"/>
    </source>
</evidence>
<dbReference type="RefSeq" id="WP_145236345.1">
    <property type="nucleotide sequence ID" value="NZ_CP036273.1"/>
</dbReference>
<gene>
    <name evidence="1" type="ORF">ETAA1_17490</name>
</gene>
<dbReference type="AlphaFoldDB" id="A0A517XQN3"/>
<evidence type="ECO:0000313" key="2">
    <source>
        <dbReference type="Proteomes" id="UP000319576"/>
    </source>
</evidence>
<reference evidence="1 2" key="1">
    <citation type="submission" date="2019-02" db="EMBL/GenBank/DDBJ databases">
        <title>Deep-cultivation of Planctomycetes and their phenomic and genomic characterization uncovers novel biology.</title>
        <authorList>
            <person name="Wiegand S."/>
            <person name="Jogler M."/>
            <person name="Boedeker C."/>
            <person name="Pinto D."/>
            <person name="Vollmers J."/>
            <person name="Rivas-Marin E."/>
            <person name="Kohn T."/>
            <person name="Peeters S.H."/>
            <person name="Heuer A."/>
            <person name="Rast P."/>
            <person name="Oberbeckmann S."/>
            <person name="Bunk B."/>
            <person name="Jeske O."/>
            <person name="Meyerdierks A."/>
            <person name="Storesund J.E."/>
            <person name="Kallscheuer N."/>
            <person name="Luecker S."/>
            <person name="Lage O.M."/>
            <person name="Pohl T."/>
            <person name="Merkel B.J."/>
            <person name="Hornburger P."/>
            <person name="Mueller R.-W."/>
            <person name="Bruemmer F."/>
            <person name="Labrenz M."/>
            <person name="Spormann A.M."/>
            <person name="Op den Camp H."/>
            <person name="Overmann J."/>
            <person name="Amann R."/>
            <person name="Jetten M.S.M."/>
            <person name="Mascher T."/>
            <person name="Medema M.H."/>
            <person name="Devos D.P."/>
            <person name="Kaster A.-K."/>
            <person name="Ovreas L."/>
            <person name="Rohde M."/>
            <person name="Galperin M.Y."/>
            <person name="Jogler C."/>
        </authorList>
    </citation>
    <scope>NUCLEOTIDE SEQUENCE [LARGE SCALE GENOMIC DNA]</scope>
    <source>
        <strain evidence="1 2">ETA_A1</strain>
    </source>
</reference>
<protein>
    <recommendedName>
        <fullName evidence="3">Transposase</fullName>
    </recommendedName>
</protein>
<dbReference type="OrthoDB" id="8757337at2"/>
<proteinExistence type="predicted"/>
<name>A0A517XQN3_9BACT</name>
<dbReference type="KEGG" id="uli:ETAA1_17490"/>
<sequence length="114" mass="12860">MTVPDTHLVERWRTTFAMWRSSGLSVAAFCRSRELNLSSFYRWRKILDDLDRPSTTRPRSEPDPLPIPSFVPIRVIPDAVIEVILPSGVQLRVPLSADARQLAYLVQALGATPC</sequence>
<dbReference type="Proteomes" id="UP000319576">
    <property type="component" value="Chromosome"/>
</dbReference>
<keyword evidence="2" id="KW-1185">Reference proteome</keyword>
<dbReference type="EMBL" id="CP036273">
    <property type="protein sequence ID" value="QDU19811.1"/>
    <property type="molecule type" value="Genomic_DNA"/>
</dbReference>
<organism evidence="1 2">
    <name type="scientific">Urbifossiella limnaea</name>
    <dbReference type="NCBI Taxonomy" id="2528023"/>
    <lineage>
        <taxon>Bacteria</taxon>
        <taxon>Pseudomonadati</taxon>
        <taxon>Planctomycetota</taxon>
        <taxon>Planctomycetia</taxon>
        <taxon>Gemmatales</taxon>
        <taxon>Gemmataceae</taxon>
        <taxon>Urbifossiella</taxon>
    </lineage>
</organism>
<evidence type="ECO:0000313" key="1">
    <source>
        <dbReference type="EMBL" id="QDU19811.1"/>
    </source>
</evidence>
<accession>A0A517XQN3</accession>
<dbReference type="NCBIfam" id="NF047593">
    <property type="entry name" value="IS66_ISAeme5_TnpA"/>
    <property type="match status" value="1"/>
</dbReference>